<reference evidence="1" key="1">
    <citation type="submission" date="2023-06" db="EMBL/GenBank/DDBJ databases">
        <title>Genome-scale phylogeny and comparative genomics of the fungal order Sordariales.</title>
        <authorList>
            <consortium name="Lawrence Berkeley National Laboratory"/>
            <person name="Hensen N."/>
            <person name="Bonometti L."/>
            <person name="Westerberg I."/>
            <person name="Brannstrom I.O."/>
            <person name="Guillou S."/>
            <person name="Cros-Aarteil S."/>
            <person name="Calhoun S."/>
            <person name="Haridas S."/>
            <person name="Kuo A."/>
            <person name="Mondo S."/>
            <person name="Pangilinan J."/>
            <person name="Riley R."/>
            <person name="Labutti K."/>
            <person name="Andreopoulos B."/>
            <person name="Lipzen A."/>
            <person name="Chen C."/>
            <person name="Yanf M."/>
            <person name="Daum C."/>
            <person name="Ng V."/>
            <person name="Clum A."/>
            <person name="Steindorff A."/>
            <person name="Ohm R."/>
            <person name="Martin F."/>
            <person name="Silar P."/>
            <person name="Natvig D."/>
            <person name="Lalanne C."/>
            <person name="Gautier V."/>
            <person name="Ament-Velasquez S.L."/>
            <person name="Kruys A."/>
            <person name="Hutchinson M.I."/>
            <person name="Powell A.J."/>
            <person name="Barry K."/>
            <person name="Miller A.N."/>
            <person name="Grigoriev I.V."/>
            <person name="Debuchy R."/>
            <person name="Gladieux P."/>
            <person name="Thoren M.H."/>
            <person name="Johannesson H."/>
        </authorList>
    </citation>
    <scope>NUCLEOTIDE SEQUENCE</scope>
    <source>
        <strain evidence="1">CBS 307.81</strain>
    </source>
</reference>
<evidence type="ECO:0000313" key="2">
    <source>
        <dbReference type="Proteomes" id="UP001174997"/>
    </source>
</evidence>
<protein>
    <submittedName>
        <fullName evidence="1">Uncharacterized protein</fullName>
    </submittedName>
</protein>
<gene>
    <name evidence="1" type="ORF">QBC41DRAFT_320480</name>
</gene>
<sequence>MVFHLKPGYIGISEDIAHAKLSSEYLGTKLARFLPPSAPESEALAISAIVSQFE</sequence>
<name>A0AA39ZDZ9_9PEZI</name>
<dbReference type="EMBL" id="JAULSY010000046">
    <property type="protein sequence ID" value="KAK0669206.1"/>
    <property type="molecule type" value="Genomic_DNA"/>
</dbReference>
<comment type="caution">
    <text evidence="1">The sequence shown here is derived from an EMBL/GenBank/DDBJ whole genome shotgun (WGS) entry which is preliminary data.</text>
</comment>
<dbReference type="Proteomes" id="UP001174997">
    <property type="component" value="Unassembled WGS sequence"/>
</dbReference>
<dbReference type="AlphaFoldDB" id="A0AA39ZDZ9"/>
<proteinExistence type="predicted"/>
<keyword evidence="2" id="KW-1185">Reference proteome</keyword>
<accession>A0AA39ZDZ9</accession>
<evidence type="ECO:0000313" key="1">
    <source>
        <dbReference type="EMBL" id="KAK0669206.1"/>
    </source>
</evidence>
<organism evidence="1 2">
    <name type="scientific">Cercophora samala</name>
    <dbReference type="NCBI Taxonomy" id="330535"/>
    <lineage>
        <taxon>Eukaryota</taxon>
        <taxon>Fungi</taxon>
        <taxon>Dikarya</taxon>
        <taxon>Ascomycota</taxon>
        <taxon>Pezizomycotina</taxon>
        <taxon>Sordariomycetes</taxon>
        <taxon>Sordariomycetidae</taxon>
        <taxon>Sordariales</taxon>
        <taxon>Lasiosphaeriaceae</taxon>
        <taxon>Cercophora</taxon>
    </lineage>
</organism>